<dbReference type="PANTHER" id="PTHR43606">
    <property type="entry name" value="PHOSPHATASE, PUTATIVE (AFU_ORTHOLOGUE AFUA_6G08710)-RELATED"/>
    <property type="match status" value="1"/>
</dbReference>
<proteinExistence type="predicted"/>
<keyword evidence="4" id="KW-1185">Reference proteome</keyword>
<accession>A0A367YX68</accession>
<sequence>MSLHLSRRQLVGAGLVGGAAALTGAGTLLTAPYADAAPAGDLFTLGVASGDPLPDGVVLWTRLAPSPLDPDGRGGMADRVRPVAWQVAADPEFRRVVRRGVEVARPEWGHSVHAEVSGLEPGREYWYRFRVGDQVSPVGRTKTAPALGAPLSAAVFGFVSCQNFPAGYFTALRHAAEDQLDAMLHLGDYIYEGAGASQLPGRAHSPAAEIFTLADYRVRHAQYKTDPDLQAAHASTPFISVPDDHEVENNWAGDISQVDTEPDQDPAVFRQRRADAFKALYENMPLRRASMPVGPDMQLYRRIRYGDLLDFSMIDTRQYRDDQLAACEGECAGRNDPSRTILGEQQKAWLVEGLASSEATWQIIGNQSITFDNDTVPGAGVDYSEDNWNGYAGERRSVYSQIHEAGVQNVVIVTGDAHASAASDLRVDFNDTSSPVIGTEFLGTSITSGGNGSDQSNRTRAWLAENPHIKFANNNRGYQRVRVSPELLQVDYQVVDAVTTPDAPVRTRATLTVEAGRPGIAGVDD</sequence>
<dbReference type="EMBL" id="QOUI01000005">
    <property type="protein sequence ID" value="RCK69602.1"/>
    <property type="molecule type" value="Genomic_DNA"/>
</dbReference>
<dbReference type="InterPro" id="IPR038607">
    <property type="entry name" value="PhoD-like_sf"/>
</dbReference>
<feature type="domain" description="Phospholipase D N-terminal" evidence="2">
    <location>
        <begin position="45"/>
        <end position="143"/>
    </location>
</feature>
<dbReference type="Gene3D" id="3.60.21.70">
    <property type="entry name" value="PhoD-like phosphatase"/>
    <property type="match status" value="1"/>
</dbReference>
<dbReference type="PANTHER" id="PTHR43606:SF2">
    <property type="entry name" value="ALKALINE PHOSPHATASE FAMILY PROTEIN (AFU_ORTHOLOGUE AFUA_5G03860)"/>
    <property type="match status" value="1"/>
</dbReference>
<dbReference type="PROSITE" id="PS51318">
    <property type="entry name" value="TAT"/>
    <property type="match status" value="1"/>
</dbReference>
<evidence type="ECO:0000313" key="4">
    <source>
        <dbReference type="Proteomes" id="UP000252770"/>
    </source>
</evidence>
<dbReference type="CDD" id="cd07389">
    <property type="entry name" value="MPP_PhoD"/>
    <property type="match status" value="1"/>
</dbReference>
<organism evidence="3 4">
    <name type="scientific">Desertihabitans brevis</name>
    <dbReference type="NCBI Taxonomy" id="2268447"/>
    <lineage>
        <taxon>Bacteria</taxon>
        <taxon>Bacillati</taxon>
        <taxon>Actinomycetota</taxon>
        <taxon>Actinomycetes</taxon>
        <taxon>Propionibacteriales</taxon>
        <taxon>Propionibacteriaceae</taxon>
        <taxon>Desertihabitans</taxon>
    </lineage>
</organism>
<dbReference type="InterPro" id="IPR032093">
    <property type="entry name" value="PhoD_N"/>
</dbReference>
<evidence type="ECO:0000259" key="1">
    <source>
        <dbReference type="Pfam" id="PF09423"/>
    </source>
</evidence>
<dbReference type="Proteomes" id="UP000252770">
    <property type="component" value="Unassembled WGS sequence"/>
</dbReference>
<dbReference type="InterPro" id="IPR052900">
    <property type="entry name" value="Phospholipid_Metab_Enz"/>
</dbReference>
<dbReference type="AlphaFoldDB" id="A0A367YX68"/>
<feature type="domain" description="PhoD-like phosphatase metallophosphatase" evidence="1">
    <location>
        <begin position="156"/>
        <end position="492"/>
    </location>
</feature>
<dbReference type="InterPro" id="IPR006311">
    <property type="entry name" value="TAT_signal"/>
</dbReference>
<comment type="caution">
    <text evidence="3">The sequence shown here is derived from an EMBL/GenBank/DDBJ whole genome shotgun (WGS) entry which is preliminary data.</text>
</comment>
<protein>
    <submittedName>
        <fullName evidence="3">Alkaline phosphatase</fullName>
    </submittedName>
</protein>
<evidence type="ECO:0000259" key="2">
    <source>
        <dbReference type="Pfam" id="PF16655"/>
    </source>
</evidence>
<dbReference type="SUPFAM" id="SSF56300">
    <property type="entry name" value="Metallo-dependent phosphatases"/>
    <property type="match status" value="1"/>
</dbReference>
<gene>
    <name evidence="3" type="ORF">DT076_09050</name>
</gene>
<name>A0A367YX68_9ACTN</name>
<dbReference type="Pfam" id="PF09423">
    <property type="entry name" value="PhoD"/>
    <property type="match status" value="1"/>
</dbReference>
<dbReference type="InterPro" id="IPR018946">
    <property type="entry name" value="PhoD-like_MPP"/>
</dbReference>
<evidence type="ECO:0000313" key="3">
    <source>
        <dbReference type="EMBL" id="RCK69602.1"/>
    </source>
</evidence>
<reference evidence="3 4" key="1">
    <citation type="submission" date="2018-07" db="EMBL/GenBank/DDBJ databases">
        <title>Desertimonas flava gen. nov. sp. nov.</title>
        <authorList>
            <person name="Liu S."/>
        </authorList>
    </citation>
    <scope>NUCLEOTIDE SEQUENCE [LARGE SCALE GENOMIC DNA]</scope>
    <source>
        <strain evidence="3 4">16Sb5-5</strain>
    </source>
</reference>
<dbReference type="Pfam" id="PF16655">
    <property type="entry name" value="PhoD_N"/>
    <property type="match status" value="1"/>
</dbReference>
<dbReference type="InterPro" id="IPR029052">
    <property type="entry name" value="Metallo-depent_PP-like"/>
</dbReference>
<dbReference type="Gene3D" id="2.60.40.380">
    <property type="entry name" value="Purple acid phosphatase-like, N-terminal"/>
    <property type="match status" value="1"/>
</dbReference>